<sequence>MSDVVVYTTDPCSFCTRVKQLLDARGIEYTEINMARDAAGRAELVQKTGMMSFPQVIIGGELVGGFQETLAADQSGKLRELIAA</sequence>
<dbReference type="InterPro" id="IPR036249">
    <property type="entry name" value="Thioredoxin-like_sf"/>
</dbReference>
<comment type="similarity">
    <text evidence="1">Belongs to the glutaredoxin family.</text>
</comment>
<dbReference type="Gene3D" id="3.40.30.10">
    <property type="entry name" value="Glutaredoxin"/>
    <property type="match status" value="1"/>
</dbReference>
<dbReference type="PRINTS" id="PR00160">
    <property type="entry name" value="GLUTAREDOXIN"/>
</dbReference>
<evidence type="ECO:0000256" key="2">
    <source>
        <dbReference type="ARBA" id="ARBA00022448"/>
    </source>
</evidence>
<evidence type="ECO:0000259" key="6">
    <source>
        <dbReference type="Pfam" id="PF00462"/>
    </source>
</evidence>
<accession>A0A6J4T872</accession>
<evidence type="ECO:0000256" key="1">
    <source>
        <dbReference type="ARBA" id="ARBA00007787"/>
    </source>
</evidence>
<dbReference type="PANTHER" id="PTHR46679">
    <property type="match status" value="1"/>
</dbReference>
<dbReference type="PANTHER" id="PTHR46679:SF1">
    <property type="entry name" value="GLUTAREDOXIN-2, MITOCHONDRIAL"/>
    <property type="match status" value="1"/>
</dbReference>
<keyword evidence="2" id="KW-0813">Transport</keyword>
<dbReference type="SUPFAM" id="SSF52833">
    <property type="entry name" value="Thioredoxin-like"/>
    <property type="match status" value="1"/>
</dbReference>
<reference evidence="7" key="1">
    <citation type="submission" date="2020-02" db="EMBL/GenBank/DDBJ databases">
        <authorList>
            <person name="Meier V. D."/>
        </authorList>
    </citation>
    <scope>NUCLEOTIDE SEQUENCE</scope>
    <source>
        <strain evidence="7">AVDCRST_MAG85</strain>
    </source>
</reference>
<dbReference type="AlphaFoldDB" id="A0A6J4T872"/>
<evidence type="ECO:0000256" key="5">
    <source>
        <dbReference type="ARBA" id="ARBA00023284"/>
    </source>
</evidence>
<dbReference type="InterPro" id="IPR002109">
    <property type="entry name" value="Glutaredoxin"/>
</dbReference>
<dbReference type="InterPro" id="IPR014025">
    <property type="entry name" value="Glutaredoxin_subgr"/>
</dbReference>
<keyword evidence="4" id="KW-1015">Disulfide bond</keyword>
<dbReference type="EMBL" id="CADCVT010000283">
    <property type="protein sequence ID" value="CAA9515898.1"/>
    <property type="molecule type" value="Genomic_DNA"/>
</dbReference>
<proteinExistence type="inferred from homology"/>
<evidence type="ECO:0000256" key="3">
    <source>
        <dbReference type="ARBA" id="ARBA00022982"/>
    </source>
</evidence>
<gene>
    <name evidence="7" type="ORF">AVDCRST_MAG85-2611</name>
</gene>
<evidence type="ECO:0000256" key="4">
    <source>
        <dbReference type="ARBA" id="ARBA00023157"/>
    </source>
</evidence>
<dbReference type="GO" id="GO:0015035">
    <property type="term" value="F:protein-disulfide reductase activity"/>
    <property type="evidence" value="ECO:0007669"/>
    <property type="project" value="TreeGrafter"/>
</dbReference>
<keyword evidence="3" id="KW-0249">Electron transport</keyword>
<protein>
    <recommendedName>
        <fullName evidence="6">Glutaredoxin domain-containing protein</fullName>
    </recommendedName>
</protein>
<dbReference type="PROSITE" id="PS51354">
    <property type="entry name" value="GLUTAREDOXIN_2"/>
    <property type="match status" value="1"/>
</dbReference>
<feature type="domain" description="Glutaredoxin" evidence="6">
    <location>
        <begin position="4"/>
        <end position="63"/>
    </location>
</feature>
<dbReference type="Pfam" id="PF00462">
    <property type="entry name" value="Glutaredoxin"/>
    <property type="match status" value="1"/>
</dbReference>
<keyword evidence="5" id="KW-0676">Redox-active center</keyword>
<organism evidence="7">
    <name type="scientific">uncultured Solirubrobacteraceae bacterium</name>
    <dbReference type="NCBI Taxonomy" id="1162706"/>
    <lineage>
        <taxon>Bacteria</taxon>
        <taxon>Bacillati</taxon>
        <taxon>Actinomycetota</taxon>
        <taxon>Thermoleophilia</taxon>
        <taxon>Solirubrobacterales</taxon>
        <taxon>Solirubrobacteraceae</taxon>
        <taxon>environmental samples</taxon>
    </lineage>
</organism>
<name>A0A6J4T872_9ACTN</name>
<evidence type="ECO:0000313" key="7">
    <source>
        <dbReference type="EMBL" id="CAA9515898.1"/>
    </source>
</evidence>